<evidence type="ECO:0000313" key="1">
    <source>
        <dbReference type="EMBL" id="PCG10229.1"/>
    </source>
</evidence>
<dbReference type="Proteomes" id="UP000218784">
    <property type="component" value="Unassembled WGS sequence"/>
</dbReference>
<organism evidence="1 2">
    <name type="scientific">Sphingomonas ginsenosidimutans</name>
    <dbReference type="NCBI Taxonomy" id="862134"/>
    <lineage>
        <taxon>Bacteria</taxon>
        <taxon>Pseudomonadati</taxon>
        <taxon>Pseudomonadota</taxon>
        <taxon>Alphaproteobacteria</taxon>
        <taxon>Sphingomonadales</taxon>
        <taxon>Sphingomonadaceae</taxon>
        <taxon>Sphingomonas</taxon>
    </lineage>
</organism>
<dbReference type="AlphaFoldDB" id="A0A2A4I218"/>
<reference evidence="1 2" key="1">
    <citation type="submission" date="2017-09" db="EMBL/GenBank/DDBJ databases">
        <title>Sphingomonas ginsenosidimutans KACC 14949, whole genome shotgun sequence.</title>
        <authorList>
            <person name="Feng G."/>
            <person name="Zhu H."/>
        </authorList>
    </citation>
    <scope>NUCLEOTIDE SEQUENCE [LARGE SCALE GENOMIC DNA]</scope>
    <source>
        <strain evidence="1 2">KACC 14949</strain>
    </source>
</reference>
<comment type="caution">
    <text evidence="1">The sequence shown here is derived from an EMBL/GenBank/DDBJ whole genome shotgun (WGS) entry which is preliminary data.</text>
</comment>
<dbReference type="EMBL" id="NWVD01000001">
    <property type="protein sequence ID" value="PCG10229.1"/>
    <property type="molecule type" value="Genomic_DNA"/>
</dbReference>
<evidence type="ECO:0008006" key="3">
    <source>
        <dbReference type="Google" id="ProtNLM"/>
    </source>
</evidence>
<sequence length="274" mass="28266">MHLDLIQSLSLCGTPGTPNDDRLGASARAGWVIDGATDLGPPGLMGDQGGAAWLAAAADAAFGAAGGATLRDTCGAVFAAVEERYARERRRDPVAAWELPSAAFAAVQLTDGRLEAAWAADCAILWRGVAGTTWVTPTPDRARESADAAALGDGVGAAKMRDPAVLEDRRIARSRAGRRVLGVAAEASLSSISTAETRVAGGDDVLLMSDGFAALVDAYGAYDGPGLFAAVAERGLAALAVELRAIERDDAACRRFPRFKASDDATALWLRIAA</sequence>
<keyword evidence="2" id="KW-1185">Reference proteome</keyword>
<dbReference type="Gene3D" id="3.60.40.10">
    <property type="entry name" value="PPM-type phosphatase domain"/>
    <property type="match status" value="1"/>
</dbReference>
<evidence type="ECO:0000313" key="2">
    <source>
        <dbReference type="Proteomes" id="UP000218784"/>
    </source>
</evidence>
<dbReference type="RefSeq" id="WP_096609831.1">
    <property type="nucleotide sequence ID" value="NZ_NWVD01000001.1"/>
</dbReference>
<accession>A0A2A4I218</accession>
<name>A0A2A4I218_9SPHN</name>
<protein>
    <recommendedName>
        <fullName evidence="3">Protein phosphatase 2C domain-containing protein</fullName>
    </recommendedName>
</protein>
<proteinExistence type="predicted"/>
<gene>
    <name evidence="1" type="ORF">COA17_01890</name>
</gene>
<dbReference type="InterPro" id="IPR036457">
    <property type="entry name" value="PPM-type-like_dom_sf"/>
</dbReference>
<dbReference type="SUPFAM" id="SSF81606">
    <property type="entry name" value="PP2C-like"/>
    <property type="match status" value="1"/>
</dbReference>